<keyword evidence="3" id="KW-1185">Reference proteome</keyword>
<dbReference type="PANTHER" id="PTHR10622">
    <property type="entry name" value="HET DOMAIN-CONTAINING PROTEIN"/>
    <property type="match status" value="1"/>
</dbReference>
<dbReference type="Pfam" id="PF06985">
    <property type="entry name" value="HET"/>
    <property type="match status" value="1"/>
</dbReference>
<evidence type="ECO:0000313" key="3">
    <source>
        <dbReference type="Proteomes" id="UP001172159"/>
    </source>
</evidence>
<comment type="caution">
    <text evidence="2">The sequence shown here is derived from an EMBL/GenBank/DDBJ whole genome shotgun (WGS) entry which is preliminary data.</text>
</comment>
<accession>A0AA39ZPP5</accession>
<feature type="domain" description="Heterokaryon incompatibility" evidence="1">
    <location>
        <begin position="194"/>
        <end position="251"/>
    </location>
</feature>
<dbReference type="InterPro" id="IPR010730">
    <property type="entry name" value="HET"/>
</dbReference>
<name>A0AA39ZPP5_9PEZI</name>
<proteinExistence type="predicted"/>
<reference evidence="2" key="1">
    <citation type="submission" date="2023-06" db="EMBL/GenBank/DDBJ databases">
        <title>Genome-scale phylogeny and comparative genomics of the fungal order Sordariales.</title>
        <authorList>
            <consortium name="Lawrence Berkeley National Laboratory"/>
            <person name="Hensen N."/>
            <person name="Bonometti L."/>
            <person name="Westerberg I."/>
            <person name="Brannstrom I.O."/>
            <person name="Guillou S."/>
            <person name="Cros-Aarteil S."/>
            <person name="Calhoun S."/>
            <person name="Haridas S."/>
            <person name="Kuo A."/>
            <person name="Mondo S."/>
            <person name="Pangilinan J."/>
            <person name="Riley R."/>
            <person name="Labutti K."/>
            <person name="Andreopoulos B."/>
            <person name="Lipzen A."/>
            <person name="Chen C."/>
            <person name="Yanf M."/>
            <person name="Daum C."/>
            <person name="Ng V."/>
            <person name="Clum A."/>
            <person name="Steindorff A."/>
            <person name="Ohm R."/>
            <person name="Martin F."/>
            <person name="Silar P."/>
            <person name="Natvig D."/>
            <person name="Lalanne C."/>
            <person name="Gautier V."/>
            <person name="Ament-Velasquez S.L."/>
            <person name="Kruys A."/>
            <person name="Hutchinson M.I."/>
            <person name="Powell A.J."/>
            <person name="Barry K."/>
            <person name="Miller A.N."/>
            <person name="Grigoriev I.V."/>
            <person name="Debuchy R."/>
            <person name="Gladieux P."/>
            <person name="Thoren M.H."/>
            <person name="Johannesson H."/>
        </authorList>
    </citation>
    <scope>NUCLEOTIDE SEQUENCE</scope>
    <source>
        <strain evidence="2">CBS 540.89</strain>
    </source>
</reference>
<protein>
    <recommendedName>
        <fullName evidence="1">Heterokaryon incompatibility domain-containing protein</fullName>
    </recommendedName>
</protein>
<organism evidence="2 3">
    <name type="scientific">Apiosordaria backusii</name>
    <dbReference type="NCBI Taxonomy" id="314023"/>
    <lineage>
        <taxon>Eukaryota</taxon>
        <taxon>Fungi</taxon>
        <taxon>Dikarya</taxon>
        <taxon>Ascomycota</taxon>
        <taxon>Pezizomycotina</taxon>
        <taxon>Sordariomycetes</taxon>
        <taxon>Sordariomycetidae</taxon>
        <taxon>Sordariales</taxon>
        <taxon>Lasiosphaeriaceae</taxon>
        <taxon>Apiosordaria</taxon>
    </lineage>
</organism>
<dbReference type="EMBL" id="JAUKTV010000028">
    <property type="protein sequence ID" value="KAK0701410.1"/>
    <property type="molecule type" value="Genomic_DNA"/>
</dbReference>
<dbReference type="Proteomes" id="UP001172159">
    <property type="component" value="Unassembled WGS sequence"/>
</dbReference>
<sequence>MSKTQQPGEGLRPHLFRTFSLLRSFTTGCFRTSQKLGGVSFLLPAVQPSEAANRNHFVSSLVNAMRLLVTNSATGDKRPLRLATHEYIGSPSTVPPYAILSHTWDPASEVTFQELALFSHHVAFSPLSRQAISAILVIFISGLYLLSSYSLGQVPVSMPSAYALIFLSVSYLAINIHSPSGGQVLLKQKQPGYSKIEKTFLLARKHGLQHAWVDTCCIDKTSSAELAEAINSMYAWYARATVCFVYLSDLDPVAAQNNLEEALPKCRWFTRGWTLQELIAPKHVIFFDKAWNERGTKAGLSGLLSNITGIPEELLKGETSLEHYSVARRMSWASRRETTREEDTAYCLLGIFNVNMSLIYGEGMNAFHRLQKVILEETADRSLFVWTDDDDENDGSHKLWSPVLAESPRPFKCAGNVNVTLADSINRNLSIGPRGIQVQVCLIYVPEKIEEDDGNKCILDVFSKIDNVSIGVFIRKVSGGRYVRYKPWKLAKIGEGFSYQPWQDTNTTFVDTVLLATKLPAEFPFFDGFDPILGNRHSALKLRLGPSTPEFSADQCRALPRSHWDMHDNIFFCANQVSKAWCAFFLHGQLADTETTCIPVNLFLACIRWNIKQSFVILGSLEDLEPETRVFLEYQLDKLEFESCRKAETIIMSVFDGKLNGSTTILQTSVVDKSQIPISNDQRALLHAGRAFQTNGPATSSAGWHYRVPSDRERVRVEVSVELVEEEDRNICVNPVTVLDLRLKLLR</sequence>
<dbReference type="PANTHER" id="PTHR10622:SF12">
    <property type="entry name" value="HET DOMAIN-CONTAINING PROTEIN"/>
    <property type="match status" value="1"/>
</dbReference>
<evidence type="ECO:0000313" key="2">
    <source>
        <dbReference type="EMBL" id="KAK0701410.1"/>
    </source>
</evidence>
<gene>
    <name evidence="2" type="ORF">B0T21DRAFT_378898</name>
</gene>
<dbReference type="AlphaFoldDB" id="A0AA39ZPP5"/>
<evidence type="ECO:0000259" key="1">
    <source>
        <dbReference type="Pfam" id="PF06985"/>
    </source>
</evidence>